<feature type="compositionally biased region" description="Basic and acidic residues" evidence="1">
    <location>
        <begin position="1"/>
        <end position="11"/>
    </location>
</feature>
<dbReference type="AlphaFoldDB" id="A0AAV4QWH7"/>
<organism evidence="2 3">
    <name type="scientific">Caerostris extrusa</name>
    <name type="common">Bark spider</name>
    <name type="synonym">Caerostris bankana</name>
    <dbReference type="NCBI Taxonomy" id="172846"/>
    <lineage>
        <taxon>Eukaryota</taxon>
        <taxon>Metazoa</taxon>
        <taxon>Ecdysozoa</taxon>
        <taxon>Arthropoda</taxon>
        <taxon>Chelicerata</taxon>
        <taxon>Arachnida</taxon>
        <taxon>Araneae</taxon>
        <taxon>Araneomorphae</taxon>
        <taxon>Entelegynae</taxon>
        <taxon>Araneoidea</taxon>
        <taxon>Araneidae</taxon>
        <taxon>Caerostris</taxon>
    </lineage>
</organism>
<feature type="region of interest" description="Disordered" evidence="1">
    <location>
        <begin position="1"/>
        <end position="43"/>
    </location>
</feature>
<comment type="caution">
    <text evidence="2">The sequence shown here is derived from an EMBL/GenBank/DDBJ whole genome shotgun (WGS) entry which is preliminary data.</text>
</comment>
<feature type="compositionally biased region" description="Basic and acidic residues" evidence="1">
    <location>
        <begin position="17"/>
        <end position="43"/>
    </location>
</feature>
<keyword evidence="3" id="KW-1185">Reference proteome</keyword>
<reference evidence="2 3" key="1">
    <citation type="submission" date="2021-06" db="EMBL/GenBank/DDBJ databases">
        <title>Caerostris extrusa draft genome.</title>
        <authorList>
            <person name="Kono N."/>
            <person name="Arakawa K."/>
        </authorList>
    </citation>
    <scope>NUCLEOTIDE SEQUENCE [LARGE SCALE GENOMIC DNA]</scope>
</reference>
<sequence>MEYNHSSDKARGAQKGESARDMTEGEADMMNRGRGQEGDTTHWDEYENSWRTCPQQMDEEPRLADRPSHSSMSEVTLGLFQTNNYRPAWRTFFKNQRRGHVNRLRNTVPLW</sequence>
<name>A0AAV4QWH7_CAEEX</name>
<protein>
    <submittedName>
        <fullName evidence="2">Uncharacterized protein</fullName>
    </submittedName>
</protein>
<evidence type="ECO:0000256" key="1">
    <source>
        <dbReference type="SAM" id="MobiDB-lite"/>
    </source>
</evidence>
<gene>
    <name evidence="2" type="ORF">CEXT_412171</name>
</gene>
<proteinExistence type="predicted"/>
<evidence type="ECO:0000313" key="2">
    <source>
        <dbReference type="EMBL" id="GIY12063.1"/>
    </source>
</evidence>
<accession>A0AAV4QWH7</accession>
<dbReference type="EMBL" id="BPLR01006735">
    <property type="protein sequence ID" value="GIY12063.1"/>
    <property type="molecule type" value="Genomic_DNA"/>
</dbReference>
<dbReference type="Proteomes" id="UP001054945">
    <property type="component" value="Unassembled WGS sequence"/>
</dbReference>
<evidence type="ECO:0000313" key="3">
    <source>
        <dbReference type="Proteomes" id="UP001054945"/>
    </source>
</evidence>